<evidence type="ECO:0000256" key="1">
    <source>
        <dbReference type="SAM" id="MobiDB-lite"/>
    </source>
</evidence>
<sequence>MFIHAVVSGRTPFMPVLPRLSSSYSYPPAVHCGMQQDVPNIGQLTTCLFKLMGEVRTIKNDLKRAKKKNPGFLSDRQDSLESDSSVLS</sequence>
<comment type="caution">
    <text evidence="2">The sequence shown here is derived from an EMBL/GenBank/DDBJ whole genome shotgun (WGS) entry which is preliminary data.</text>
</comment>
<feature type="region of interest" description="Disordered" evidence="1">
    <location>
        <begin position="66"/>
        <end position="88"/>
    </location>
</feature>
<name>A0AA35RJF0_GEOBA</name>
<protein>
    <submittedName>
        <fullName evidence="2">Uncharacterized protein</fullName>
    </submittedName>
</protein>
<proteinExistence type="predicted"/>
<dbReference type="AlphaFoldDB" id="A0AA35RJF0"/>
<dbReference type="EMBL" id="CASHTH010001116">
    <property type="protein sequence ID" value="CAI8011701.1"/>
    <property type="molecule type" value="Genomic_DNA"/>
</dbReference>
<dbReference type="Proteomes" id="UP001174909">
    <property type="component" value="Unassembled WGS sequence"/>
</dbReference>
<evidence type="ECO:0000313" key="3">
    <source>
        <dbReference type="Proteomes" id="UP001174909"/>
    </source>
</evidence>
<evidence type="ECO:0000313" key="2">
    <source>
        <dbReference type="EMBL" id="CAI8011701.1"/>
    </source>
</evidence>
<feature type="non-terminal residue" evidence="2">
    <location>
        <position position="1"/>
    </location>
</feature>
<accession>A0AA35RJF0</accession>
<organism evidence="2 3">
    <name type="scientific">Geodia barretti</name>
    <name type="common">Barrett's horny sponge</name>
    <dbReference type="NCBI Taxonomy" id="519541"/>
    <lineage>
        <taxon>Eukaryota</taxon>
        <taxon>Metazoa</taxon>
        <taxon>Porifera</taxon>
        <taxon>Demospongiae</taxon>
        <taxon>Heteroscleromorpha</taxon>
        <taxon>Tetractinellida</taxon>
        <taxon>Astrophorina</taxon>
        <taxon>Geodiidae</taxon>
        <taxon>Geodia</taxon>
    </lineage>
</organism>
<reference evidence="2" key="1">
    <citation type="submission" date="2023-03" db="EMBL/GenBank/DDBJ databases">
        <authorList>
            <person name="Steffen K."/>
            <person name="Cardenas P."/>
        </authorList>
    </citation>
    <scope>NUCLEOTIDE SEQUENCE</scope>
</reference>
<gene>
    <name evidence="2" type="ORF">GBAR_LOCUS7511</name>
</gene>
<keyword evidence="3" id="KW-1185">Reference proteome</keyword>